<dbReference type="SUPFAM" id="SSF56801">
    <property type="entry name" value="Acetyl-CoA synthetase-like"/>
    <property type="match status" value="1"/>
</dbReference>
<keyword evidence="3" id="KW-1185">Reference proteome</keyword>
<dbReference type="CDD" id="cd05930">
    <property type="entry name" value="A_NRPS"/>
    <property type="match status" value="1"/>
</dbReference>
<dbReference type="EMBL" id="CP014504">
    <property type="protein sequence ID" value="AMP97960.1"/>
    <property type="molecule type" value="Genomic_DNA"/>
</dbReference>
<sequence>MEIIHILKSLDKKGISLAVELTQLKLKGNISQLSVEEKTFLKENKERIIDYFVKKDKFYFFRDVLYFGNEELDALDLNDLRSSGNMLRQLPSRINKTISVTEYKEIKKITKEHNITFQSLFLAAYRALLYRYTEQKNVILYTNLLNADGKETLFIKNKIEDNETIKSLIGKEEIAIHAASAGGQRKDLVADQEKNTLLDEFVKTGMFFFSGSENQLYNPRPEGISTSYIDILINDDEEQFNISIDSHPSYKQEHIQRLLKHLVNIIKNLPVYFNIALHEIDYRGEGENQILEYPDPDQSQAWEKENLIAKFEASFNKYSTKTAIDFEGKLLSYGDVKYLSDKVAYYISSYTGNEKSYISICLNKSEYFIPVLLGVIKSGNAYVVIDPFIPEERKKSLLEDISCKLIFDELQLQDFLEKIEYIIPSQLKPNMHQDDPVYLMCTSGSTGKPKVAINTHKGLLNLLQWYKNDIGIGEEDNIGIISNISFDLTQKNYFAPLLAGATIYLENTGLYNIPGFIDKNKITIANVAPAVFSSFTDAEYKVLGSLRKVIFGGEKIDPAIVKNLRNVVNNIRIYNSYGPSEASDVSSFYEINKENTNIYPIGKAIPNVKVYIMDSKYNVLPLALKGEIVIGGIGVGLGYVNNPSETDIRFYEHPKYGRLYRTGDLGRLLEDYNFEFLGRNDFQVKLRGNRVELQEIESATTNYSSHIRTVLANIVSSNSEKYIAVYYSSDLPINNVELKKYLTKYLPDYMIPMYYISLGEFPLTPNGKIDRKALPPVSFKDTIQTAYVEAKGDFEIKIRSIWAGLLNLEESQISTNANFFAIGGTSLKLLQLVKEINQLKEIKREVTPVNIFEFPQISELAGYLNGETANSDNTKAIEESLSTMDETLSILNNYSTE</sequence>
<dbReference type="InterPro" id="IPR042099">
    <property type="entry name" value="ANL_N_sf"/>
</dbReference>
<dbReference type="Proteomes" id="UP000071561">
    <property type="component" value="Chromosome"/>
</dbReference>
<dbReference type="SUPFAM" id="SSF52777">
    <property type="entry name" value="CoA-dependent acyltransferases"/>
    <property type="match status" value="1"/>
</dbReference>
<dbReference type="InterPro" id="IPR020845">
    <property type="entry name" value="AMP-binding_CS"/>
</dbReference>
<dbReference type="PANTHER" id="PTHR45527">
    <property type="entry name" value="NONRIBOSOMAL PEPTIDE SYNTHETASE"/>
    <property type="match status" value="1"/>
</dbReference>
<dbReference type="Gene3D" id="3.30.300.30">
    <property type="match status" value="1"/>
</dbReference>
<evidence type="ECO:0000313" key="2">
    <source>
        <dbReference type="EMBL" id="AMP97960.1"/>
    </source>
</evidence>
<feature type="domain" description="Carrier" evidence="1">
    <location>
        <begin position="789"/>
        <end position="868"/>
    </location>
</feature>
<dbReference type="Pfam" id="PF00501">
    <property type="entry name" value="AMP-binding"/>
    <property type="match status" value="1"/>
</dbReference>
<dbReference type="InterPro" id="IPR045851">
    <property type="entry name" value="AMP-bd_C_sf"/>
</dbReference>
<dbReference type="GO" id="GO:0005737">
    <property type="term" value="C:cytoplasm"/>
    <property type="evidence" value="ECO:0007669"/>
    <property type="project" value="TreeGrafter"/>
</dbReference>
<dbReference type="GO" id="GO:0044550">
    <property type="term" value="P:secondary metabolite biosynthetic process"/>
    <property type="evidence" value="ECO:0007669"/>
    <property type="project" value="TreeGrafter"/>
</dbReference>
<organism evidence="2 3">
    <name type="scientific">Pedobacter cryoconitis</name>
    <dbReference type="NCBI Taxonomy" id="188932"/>
    <lineage>
        <taxon>Bacteria</taxon>
        <taxon>Pseudomonadati</taxon>
        <taxon>Bacteroidota</taxon>
        <taxon>Sphingobacteriia</taxon>
        <taxon>Sphingobacteriales</taxon>
        <taxon>Sphingobacteriaceae</taxon>
        <taxon>Pedobacter</taxon>
    </lineage>
</organism>
<dbReference type="Gene3D" id="3.30.559.30">
    <property type="entry name" value="Nonribosomal peptide synthetase, condensation domain"/>
    <property type="match status" value="1"/>
</dbReference>
<dbReference type="PROSITE" id="PS50075">
    <property type="entry name" value="CARRIER"/>
    <property type="match status" value="1"/>
</dbReference>
<dbReference type="AlphaFoldDB" id="A0A127V9S9"/>
<dbReference type="Gene3D" id="3.40.50.12780">
    <property type="entry name" value="N-terminal domain of ligase-like"/>
    <property type="match status" value="1"/>
</dbReference>
<dbReference type="KEGG" id="pcm:AY601_1029"/>
<dbReference type="GO" id="GO:0031177">
    <property type="term" value="F:phosphopantetheine binding"/>
    <property type="evidence" value="ECO:0007669"/>
    <property type="project" value="TreeGrafter"/>
</dbReference>
<accession>A0A127V9S9</accession>
<dbReference type="InterPro" id="IPR036736">
    <property type="entry name" value="ACP-like_sf"/>
</dbReference>
<dbReference type="PANTHER" id="PTHR45527:SF1">
    <property type="entry name" value="FATTY ACID SYNTHASE"/>
    <property type="match status" value="1"/>
</dbReference>
<protein>
    <submittedName>
        <fullName evidence="2">Non-ribosomal peptide synthase</fullName>
    </submittedName>
</protein>
<dbReference type="SUPFAM" id="SSF47336">
    <property type="entry name" value="ACP-like"/>
    <property type="match status" value="1"/>
</dbReference>
<dbReference type="PROSITE" id="PS00455">
    <property type="entry name" value="AMP_BINDING"/>
    <property type="match status" value="1"/>
</dbReference>
<reference evidence="2 3" key="1">
    <citation type="submission" date="2016-03" db="EMBL/GenBank/DDBJ databases">
        <title>Complete genome sequence of Pedobacter cryoconitis PAMC 27485.</title>
        <authorList>
            <person name="Lee J."/>
            <person name="Kim O.-S."/>
        </authorList>
    </citation>
    <scope>NUCLEOTIDE SEQUENCE [LARGE SCALE GENOMIC DNA]</scope>
    <source>
        <strain evidence="2 3">PAMC 27485</strain>
    </source>
</reference>
<dbReference type="InterPro" id="IPR000873">
    <property type="entry name" value="AMP-dep_synth/lig_dom"/>
</dbReference>
<dbReference type="PATRIC" id="fig|188932.3.peg.1061"/>
<evidence type="ECO:0000259" key="1">
    <source>
        <dbReference type="PROSITE" id="PS50075"/>
    </source>
</evidence>
<gene>
    <name evidence="2" type="ORF">AY601_1029</name>
</gene>
<evidence type="ECO:0000313" key="3">
    <source>
        <dbReference type="Proteomes" id="UP000071561"/>
    </source>
</evidence>
<proteinExistence type="predicted"/>
<dbReference type="InterPro" id="IPR009081">
    <property type="entry name" value="PP-bd_ACP"/>
</dbReference>
<dbReference type="GO" id="GO:0043041">
    <property type="term" value="P:amino acid activation for nonribosomal peptide biosynthetic process"/>
    <property type="evidence" value="ECO:0007669"/>
    <property type="project" value="TreeGrafter"/>
</dbReference>
<name>A0A127V9S9_9SPHI</name>
<dbReference type="Gene3D" id="1.10.1200.10">
    <property type="entry name" value="ACP-like"/>
    <property type="match status" value="1"/>
</dbReference>
<dbReference type="RefSeq" id="WP_068397389.1">
    <property type="nucleotide sequence ID" value="NZ_CP014504.1"/>
</dbReference>
<dbReference type="Pfam" id="PF00550">
    <property type="entry name" value="PP-binding"/>
    <property type="match status" value="1"/>
</dbReference>
<dbReference type="OrthoDB" id="4317020at2"/>